<keyword evidence="3" id="KW-1185">Reference proteome</keyword>
<evidence type="ECO:0000313" key="2">
    <source>
        <dbReference type="EMBL" id="GAK30230.1"/>
    </source>
</evidence>
<sequence length="367" mass="40421">MRKVVMMSGHTNKVADTAMAFSFRLVSDGENQSLTDKTVTVNIANSSGYLFTITPMVNDDVITMKFTDKLLEQLTTDNTYQFEVCVTDVNNQVAIYPSEGAMGFQVVKNLKEVNGNLVPQITIDSVIEQVTKYVDTKMNEIAKGKDGDSAYQVALNDGFTGTEEEWLKSLQGEQGEPGPPGKQGDKGDPGEPGKQGDKGDPGKPGLTVPLNEYGIIIRKGAPMAFFFDREADPWRIVFDNGSYMTLDEYPAHPGDNVNTIYGWNSPNINTWSNKIDDYPLTGNLFKMMKGIITIDTWKKADSGKLSFWGRTTITNPVNSLDNYDWSKTTLGISGGIYDARQINVIKVAYQLGIWTGKDVEGLGAIKK</sequence>
<dbReference type="Pfam" id="PF01391">
    <property type="entry name" value="Collagen"/>
    <property type="match status" value="1"/>
</dbReference>
<proteinExistence type="predicted"/>
<evidence type="ECO:0000313" key="3">
    <source>
        <dbReference type="Proteomes" id="UP000030643"/>
    </source>
</evidence>
<dbReference type="STRING" id="1329250.WOSG25_020250"/>
<name>A0A069CR62_WEIOS</name>
<feature type="compositionally biased region" description="Basic and acidic residues" evidence="1">
    <location>
        <begin position="183"/>
        <end position="201"/>
    </location>
</feature>
<reference evidence="3" key="1">
    <citation type="journal article" date="2014" name="Genome Announc.">
        <title>Draft genome sequence of Weissella oryzae SG25T, isolated from fermented rice grains.</title>
        <authorList>
            <person name="Tanizawa Y."/>
            <person name="Fujisawa T."/>
            <person name="Mochizuki T."/>
            <person name="Kaminuma E."/>
            <person name="Suzuki Y."/>
            <person name="Nakamura Y."/>
            <person name="Tohno M."/>
        </authorList>
    </citation>
    <scope>NUCLEOTIDE SEQUENCE [LARGE SCALE GENOMIC DNA]</scope>
    <source>
        <strain evidence="3">DSM 25784 / JCM 18191 / LMG 30913 / SG25</strain>
    </source>
</reference>
<accession>A0A069CR62</accession>
<dbReference type="AlphaFoldDB" id="A0A069CR62"/>
<evidence type="ECO:0000256" key="1">
    <source>
        <dbReference type="SAM" id="MobiDB-lite"/>
    </source>
</evidence>
<dbReference type="InterPro" id="IPR008160">
    <property type="entry name" value="Collagen"/>
</dbReference>
<dbReference type="OrthoDB" id="2326005at2"/>
<protein>
    <submittedName>
        <fullName evidence="2">Uncharacterized protein</fullName>
    </submittedName>
</protein>
<dbReference type="Proteomes" id="UP000030643">
    <property type="component" value="Unassembled WGS sequence"/>
</dbReference>
<feature type="region of interest" description="Disordered" evidence="1">
    <location>
        <begin position="171"/>
        <end position="206"/>
    </location>
</feature>
<dbReference type="eggNOG" id="ENOG5033DT4">
    <property type="taxonomic scope" value="Bacteria"/>
</dbReference>
<dbReference type="RefSeq" id="WP_145912325.1">
    <property type="nucleotide sequence ID" value="NZ_DF820485.1"/>
</dbReference>
<gene>
    <name evidence="2" type="ORF">WOSG25_020250</name>
</gene>
<dbReference type="EMBL" id="DF820485">
    <property type="protein sequence ID" value="GAK30230.1"/>
    <property type="molecule type" value="Genomic_DNA"/>
</dbReference>
<organism evidence="2 3">
    <name type="scientific">Weissella oryzae (strain DSM 25784 / JCM 18191 / LMG 30913 / SG25)</name>
    <dbReference type="NCBI Taxonomy" id="1329250"/>
    <lineage>
        <taxon>Bacteria</taxon>
        <taxon>Bacillati</taxon>
        <taxon>Bacillota</taxon>
        <taxon>Bacilli</taxon>
        <taxon>Lactobacillales</taxon>
        <taxon>Lactobacillaceae</taxon>
        <taxon>Weissella</taxon>
    </lineage>
</organism>